<comment type="cofactor">
    <cofactor evidence="1">
        <name>Mg(2+)</name>
        <dbReference type="ChEBI" id="CHEBI:18420"/>
    </cofactor>
</comment>
<evidence type="ECO:0000313" key="5">
    <source>
        <dbReference type="Proteomes" id="UP000219565"/>
    </source>
</evidence>
<dbReference type="OrthoDB" id="9764897at2"/>
<keyword evidence="2" id="KW-0378">Hydrolase</keyword>
<name>A0A285LLP7_9NOCA</name>
<gene>
    <name evidence="4" type="ORF">SAMN04244553_3737</name>
</gene>
<reference evidence="4 5" key="1">
    <citation type="submission" date="2017-09" db="EMBL/GenBank/DDBJ databases">
        <authorList>
            <person name="Ehlers B."/>
            <person name="Leendertz F.H."/>
        </authorList>
    </citation>
    <scope>NUCLEOTIDE SEQUENCE [LARGE SCALE GENOMIC DNA]</scope>
    <source>
        <strain evidence="4 5">DSM 45537</strain>
    </source>
</reference>
<evidence type="ECO:0000313" key="4">
    <source>
        <dbReference type="EMBL" id="SNY85393.1"/>
    </source>
</evidence>
<dbReference type="SUPFAM" id="SSF55811">
    <property type="entry name" value="Nudix"/>
    <property type="match status" value="1"/>
</dbReference>
<dbReference type="InterPro" id="IPR020084">
    <property type="entry name" value="NUDIX_hydrolase_CS"/>
</dbReference>
<dbReference type="PROSITE" id="PS00893">
    <property type="entry name" value="NUDIX_BOX"/>
    <property type="match status" value="1"/>
</dbReference>
<dbReference type="InterPro" id="IPR000086">
    <property type="entry name" value="NUDIX_hydrolase_dom"/>
</dbReference>
<dbReference type="InterPro" id="IPR015797">
    <property type="entry name" value="NUDIX_hydrolase-like_dom_sf"/>
</dbReference>
<dbReference type="GO" id="GO:0016787">
    <property type="term" value="F:hydrolase activity"/>
    <property type="evidence" value="ECO:0007669"/>
    <property type="project" value="UniProtKB-KW"/>
</dbReference>
<dbReference type="PANTHER" id="PTHR43046:SF14">
    <property type="entry name" value="MUTT_NUDIX FAMILY PROTEIN"/>
    <property type="match status" value="1"/>
</dbReference>
<dbReference type="RefSeq" id="WP_097245926.1">
    <property type="nucleotide sequence ID" value="NZ_JAMTCW010000010.1"/>
</dbReference>
<keyword evidence="5" id="KW-1185">Reference proteome</keyword>
<dbReference type="Pfam" id="PF00293">
    <property type="entry name" value="NUDIX"/>
    <property type="match status" value="1"/>
</dbReference>
<feature type="domain" description="Nudix hydrolase" evidence="3">
    <location>
        <begin position="49"/>
        <end position="182"/>
    </location>
</feature>
<organism evidence="4 5">
    <name type="scientific">Nocardia amikacinitolerans</name>
    <dbReference type="NCBI Taxonomy" id="756689"/>
    <lineage>
        <taxon>Bacteria</taxon>
        <taxon>Bacillati</taxon>
        <taxon>Actinomycetota</taxon>
        <taxon>Actinomycetes</taxon>
        <taxon>Mycobacteriales</taxon>
        <taxon>Nocardiaceae</taxon>
        <taxon>Nocardia</taxon>
    </lineage>
</organism>
<protein>
    <submittedName>
        <fullName evidence="4">ADP-ribose pyrophosphatase YjhB, NUDIX family</fullName>
    </submittedName>
</protein>
<dbReference type="Proteomes" id="UP000219565">
    <property type="component" value="Unassembled WGS sequence"/>
</dbReference>
<dbReference type="Gene3D" id="3.90.79.10">
    <property type="entry name" value="Nucleoside Triphosphate Pyrophosphohydrolase"/>
    <property type="match status" value="1"/>
</dbReference>
<dbReference type="PANTHER" id="PTHR43046">
    <property type="entry name" value="GDP-MANNOSE MANNOSYL HYDROLASE"/>
    <property type="match status" value="1"/>
</dbReference>
<dbReference type="EMBL" id="OBEG01000003">
    <property type="protein sequence ID" value="SNY85393.1"/>
    <property type="molecule type" value="Genomic_DNA"/>
</dbReference>
<dbReference type="STRING" id="1379680.GCA_001612615_03317"/>
<accession>A0A285LLP7</accession>
<dbReference type="AlphaFoldDB" id="A0A285LLP7"/>
<evidence type="ECO:0000256" key="1">
    <source>
        <dbReference type="ARBA" id="ARBA00001946"/>
    </source>
</evidence>
<proteinExistence type="predicted"/>
<dbReference type="CDD" id="cd03674">
    <property type="entry name" value="NUDIX_Hydrolase"/>
    <property type="match status" value="1"/>
</dbReference>
<dbReference type="PROSITE" id="PS51462">
    <property type="entry name" value="NUDIX"/>
    <property type="match status" value="1"/>
</dbReference>
<sequence>MNAATAAVAEIVRGIDPCDELEREHIATALDWLASTDDVFRREKPAVPPRHLVAYTVLVDPVSRAVFLGRHRLAGLWLPMGGHLDPGEHPFDAARREAGEELGIAAEFDVVGSAPLFLTVTTTVGIGGGHEDVSLWYVIRGDRTREYRLDPREFDGGRWWDIDRFAVPESDPHFARFLSKLDAVLGTDLDPVAA</sequence>
<evidence type="ECO:0000256" key="2">
    <source>
        <dbReference type="ARBA" id="ARBA00022801"/>
    </source>
</evidence>
<evidence type="ECO:0000259" key="3">
    <source>
        <dbReference type="PROSITE" id="PS51462"/>
    </source>
</evidence>